<keyword evidence="3" id="KW-1133">Transmembrane helix</keyword>
<dbReference type="PANTHER" id="PTHR30518:SF2">
    <property type="entry name" value="ENDOLYTIC MUREIN TRANSGLYCOSYLASE"/>
    <property type="match status" value="1"/>
</dbReference>
<proteinExistence type="inferred from homology"/>
<dbReference type="HAMAP" id="MF_02065">
    <property type="entry name" value="MltG"/>
    <property type="match status" value="1"/>
</dbReference>
<evidence type="ECO:0000256" key="1">
    <source>
        <dbReference type="ARBA" id="ARBA00022475"/>
    </source>
</evidence>
<evidence type="ECO:0000256" key="6">
    <source>
        <dbReference type="ARBA" id="ARBA00023316"/>
    </source>
</evidence>
<keyword evidence="1" id="KW-1003">Cell membrane</keyword>
<reference evidence="7" key="1">
    <citation type="submission" date="2020-05" db="EMBL/GenBank/DDBJ databases">
        <authorList>
            <person name="Chiriac C."/>
            <person name="Salcher M."/>
            <person name="Ghai R."/>
            <person name="Kavagutti S V."/>
        </authorList>
    </citation>
    <scope>NUCLEOTIDE SEQUENCE</scope>
</reference>
<keyword evidence="6" id="KW-0961">Cell wall biogenesis/degradation</keyword>
<dbReference type="AlphaFoldDB" id="A0A6J5YR23"/>
<evidence type="ECO:0000313" key="7">
    <source>
        <dbReference type="EMBL" id="CAB4332614.1"/>
    </source>
</evidence>
<dbReference type="Gene3D" id="3.30.1490.480">
    <property type="entry name" value="Endolytic murein transglycosylase"/>
    <property type="match status" value="1"/>
</dbReference>
<dbReference type="GO" id="GO:0071555">
    <property type="term" value="P:cell wall organization"/>
    <property type="evidence" value="ECO:0007669"/>
    <property type="project" value="UniProtKB-KW"/>
</dbReference>
<keyword evidence="5" id="KW-0456">Lyase</keyword>
<gene>
    <name evidence="7" type="ORF">UFOPK3820_00312</name>
</gene>
<name>A0A6J5YR23_9ZZZZ</name>
<sequence>MKTLSNSPLTRVLAGLFVAFLITGLLREFRGTSSAPDYSCDAQSSTEVNIEIYKGQSGSSIASVLAKNNVIKSAESFFREAVSNPRASGISPGTHRVNLGLCASKALEQLLDPKRNVGLISIGEGMWVSEVLPQMLKAGFLNTDIQNALKLAKKPLGFNQLEGLLFPAQYSFAKETTAQAAIESMIKRAERAMFDVGFFSPDQKFTPQQLLVIASLIEAEGKNQDFDKISQVIRNRLKIGMPLQFDSTVHYVKKSRGNIFLSTQSTLISSPYNTYRRYGLPPGPINNPGEAAMRAAITPQDGDWLYFITVAPSDTRFTSDINQFSKWKIEYKKNLRAGKFRSAK</sequence>
<organism evidence="7">
    <name type="scientific">freshwater metagenome</name>
    <dbReference type="NCBI Taxonomy" id="449393"/>
    <lineage>
        <taxon>unclassified sequences</taxon>
        <taxon>metagenomes</taxon>
        <taxon>ecological metagenomes</taxon>
    </lineage>
</organism>
<dbReference type="EMBL" id="CAESAB010000007">
    <property type="protein sequence ID" value="CAB4332614.1"/>
    <property type="molecule type" value="Genomic_DNA"/>
</dbReference>
<dbReference type="InterPro" id="IPR003770">
    <property type="entry name" value="MLTG-like"/>
</dbReference>
<dbReference type="GO" id="GO:0016829">
    <property type="term" value="F:lyase activity"/>
    <property type="evidence" value="ECO:0007669"/>
    <property type="project" value="UniProtKB-KW"/>
</dbReference>
<keyword evidence="2" id="KW-0812">Transmembrane</keyword>
<dbReference type="NCBIfam" id="TIGR00247">
    <property type="entry name" value="endolytic transglycosylase MltG"/>
    <property type="match status" value="1"/>
</dbReference>
<keyword evidence="4" id="KW-0472">Membrane</keyword>
<evidence type="ECO:0000256" key="4">
    <source>
        <dbReference type="ARBA" id="ARBA00023136"/>
    </source>
</evidence>
<dbReference type="Pfam" id="PF02618">
    <property type="entry name" value="YceG"/>
    <property type="match status" value="1"/>
</dbReference>
<evidence type="ECO:0000256" key="3">
    <source>
        <dbReference type="ARBA" id="ARBA00022989"/>
    </source>
</evidence>
<protein>
    <submittedName>
        <fullName evidence="7">Unannotated protein</fullName>
    </submittedName>
</protein>
<accession>A0A6J5YR23</accession>
<dbReference type="PANTHER" id="PTHR30518">
    <property type="entry name" value="ENDOLYTIC MUREIN TRANSGLYCOSYLASE"/>
    <property type="match status" value="1"/>
</dbReference>
<evidence type="ECO:0000256" key="5">
    <source>
        <dbReference type="ARBA" id="ARBA00023239"/>
    </source>
</evidence>
<evidence type="ECO:0000256" key="2">
    <source>
        <dbReference type="ARBA" id="ARBA00022692"/>
    </source>
</evidence>